<proteinExistence type="predicted"/>
<protein>
    <submittedName>
        <fullName evidence="1">(rape) hypothetical protein</fullName>
    </submittedName>
</protein>
<sequence length="119" mass="13471">MALVLYNFLIESCANIIFVNGYKPTTLETQKENMTVLIDPLAPLQKPLVPINLTILTTDNSYNNKQILVMEKTILGNLEWQYMFLVLFITASMSDPKATVIQVSINMHSPNGFKHILID</sequence>
<dbReference type="AlphaFoldDB" id="A0A816J3P0"/>
<dbReference type="Proteomes" id="UP001295469">
    <property type="component" value="Chromosome C09"/>
</dbReference>
<name>A0A816J3P0_BRANA</name>
<reference evidence="1" key="1">
    <citation type="submission" date="2021-01" db="EMBL/GenBank/DDBJ databases">
        <authorList>
            <consortium name="Genoscope - CEA"/>
            <person name="William W."/>
        </authorList>
    </citation>
    <scope>NUCLEOTIDE SEQUENCE</scope>
</reference>
<evidence type="ECO:0000313" key="1">
    <source>
        <dbReference type="EMBL" id="CAF1790942.1"/>
    </source>
</evidence>
<accession>A0A816J3P0</accession>
<organism evidence="1">
    <name type="scientific">Brassica napus</name>
    <name type="common">Rape</name>
    <dbReference type="NCBI Taxonomy" id="3708"/>
    <lineage>
        <taxon>Eukaryota</taxon>
        <taxon>Viridiplantae</taxon>
        <taxon>Streptophyta</taxon>
        <taxon>Embryophyta</taxon>
        <taxon>Tracheophyta</taxon>
        <taxon>Spermatophyta</taxon>
        <taxon>Magnoliopsida</taxon>
        <taxon>eudicotyledons</taxon>
        <taxon>Gunneridae</taxon>
        <taxon>Pentapetalae</taxon>
        <taxon>rosids</taxon>
        <taxon>malvids</taxon>
        <taxon>Brassicales</taxon>
        <taxon>Brassicaceae</taxon>
        <taxon>Brassiceae</taxon>
        <taxon>Brassica</taxon>
    </lineage>
</organism>
<gene>
    <name evidence="1" type="ORF">DARMORV10_C09P71990.1</name>
</gene>
<dbReference type="EMBL" id="HG994373">
    <property type="protein sequence ID" value="CAF1790942.1"/>
    <property type="molecule type" value="Genomic_DNA"/>
</dbReference>